<protein>
    <submittedName>
        <fullName evidence="5">DoxX family protein</fullName>
    </submittedName>
</protein>
<dbReference type="RefSeq" id="WP_323279947.1">
    <property type="nucleotide sequence ID" value="NZ_JAYGGQ010000012.1"/>
</dbReference>
<dbReference type="Proteomes" id="UP001304769">
    <property type="component" value="Unassembled WGS sequence"/>
</dbReference>
<keyword evidence="4" id="KW-0472">Membrane</keyword>
<comment type="subcellular location">
    <subcellularLocation>
        <location evidence="1">Membrane</location>
        <topology evidence="1">Multi-pass membrane protein</topology>
    </subcellularLocation>
</comment>
<gene>
    <name evidence="5" type="ORF">SPF06_15065</name>
</gene>
<evidence type="ECO:0000313" key="6">
    <source>
        <dbReference type="Proteomes" id="UP001304769"/>
    </source>
</evidence>
<keyword evidence="3" id="KW-1133">Transmembrane helix</keyword>
<keyword evidence="6" id="KW-1185">Reference proteome</keyword>
<evidence type="ECO:0000256" key="1">
    <source>
        <dbReference type="ARBA" id="ARBA00004141"/>
    </source>
</evidence>
<reference evidence="5 6" key="1">
    <citation type="submission" date="2023-12" db="EMBL/GenBank/DDBJ databases">
        <title>Sinomonas terricola sp. nov, isolated from litchi orchard soil in Guangdong, PR China.</title>
        <authorList>
            <person name="Jiaxin W."/>
            <person name="Yang Z."/>
            <person name="Honghui Z."/>
        </authorList>
    </citation>
    <scope>NUCLEOTIDE SEQUENCE [LARGE SCALE GENOMIC DNA]</scope>
    <source>
        <strain evidence="5 6">JGH33</strain>
    </source>
</reference>
<evidence type="ECO:0000313" key="5">
    <source>
        <dbReference type="EMBL" id="MEA5456054.1"/>
    </source>
</evidence>
<organism evidence="5 6">
    <name type="scientific">Sinomonas terricola</name>
    <dbReference type="NCBI Taxonomy" id="3110330"/>
    <lineage>
        <taxon>Bacteria</taxon>
        <taxon>Bacillati</taxon>
        <taxon>Actinomycetota</taxon>
        <taxon>Actinomycetes</taxon>
        <taxon>Micrococcales</taxon>
        <taxon>Micrococcaceae</taxon>
        <taxon>Sinomonas</taxon>
    </lineage>
</organism>
<accession>A0ABU5T8Q6</accession>
<sequence>MTAVRFLARPLLASSFIVAGFDKFKNADDTAEQLSPVLRRAADALPVRVEEKTLARAVGATQLGAGLLFAFGKVPRFSASVLALTTALNTFVEWRTADIGSKGLRAERRARLLKNLSLVGGVLLASVDTAGRPGLAWRAQQLAADASRTAKTTMAANADAAKSATKAVKKAGRAISGGHA</sequence>
<keyword evidence="2" id="KW-0812">Transmembrane</keyword>
<comment type="caution">
    <text evidence="5">The sequence shown here is derived from an EMBL/GenBank/DDBJ whole genome shotgun (WGS) entry which is preliminary data.</text>
</comment>
<name>A0ABU5T8Q6_9MICC</name>
<evidence type="ECO:0000256" key="2">
    <source>
        <dbReference type="ARBA" id="ARBA00022692"/>
    </source>
</evidence>
<dbReference type="InterPro" id="IPR032808">
    <property type="entry name" value="DoxX"/>
</dbReference>
<dbReference type="EMBL" id="JAYGGQ010000012">
    <property type="protein sequence ID" value="MEA5456054.1"/>
    <property type="molecule type" value="Genomic_DNA"/>
</dbReference>
<dbReference type="Pfam" id="PF07681">
    <property type="entry name" value="DoxX"/>
    <property type="match status" value="1"/>
</dbReference>
<evidence type="ECO:0000256" key="4">
    <source>
        <dbReference type="ARBA" id="ARBA00023136"/>
    </source>
</evidence>
<evidence type="ECO:0000256" key="3">
    <source>
        <dbReference type="ARBA" id="ARBA00022989"/>
    </source>
</evidence>
<proteinExistence type="predicted"/>